<dbReference type="OrthoDB" id="5873047at2759"/>
<evidence type="ECO:0000259" key="1">
    <source>
        <dbReference type="Pfam" id="PF10328"/>
    </source>
</evidence>
<dbReference type="AlphaFoldDB" id="A0A0C2GVP3"/>
<dbReference type="Proteomes" id="UP000054047">
    <property type="component" value="Unassembled WGS sequence"/>
</dbReference>
<organism evidence="2 3">
    <name type="scientific">Ancylostoma duodenale</name>
    <dbReference type="NCBI Taxonomy" id="51022"/>
    <lineage>
        <taxon>Eukaryota</taxon>
        <taxon>Metazoa</taxon>
        <taxon>Ecdysozoa</taxon>
        <taxon>Nematoda</taxon>
        <taxon>Chromadorea</taxon>
        <taxon>Rhabditida</taxon>
        <taxon>Rhabditina</taxon>
        <taxon>Rhabditomorpha</taxon>
        <taxon>Strongyloidea</taxon>
        <taxon>Ancylostomatidae</taxon>
        <taxon>Ancylostomatinae</taxon>
        <taxon>Ancylostoma</taxon>
    </lineage>
</organism>
<proteinExistence type="predicted"/>
<gene>
    <name evidence="2" type="ORF">ANCDUO_08548</name>
</gene>
<evidence type="ECO:0000313" key="3">
    <source>
        <dbReference type="Proteomes" id="UP000054047"/>
    </source>
</evidence>
<dbReference type="Pfam" id="PF10328">
    <property type="entry name" value="7TM_GPCR_Srx"/>
    <property type="match status" value="1"/>
</dbReference>
<dbReference type="InterPro" id="IPR019430">
    <property type="entry name" value="7TM_GPCR_serpentine_rcpt_Srx"/>
</dbReference>
<keyword evidence="3" id="KW-1185">Reference proteome</keyword>
<accession>A0A0C2GVP3</accession>
<name>A0A0C2GVP3_9BILA</name>
<protein>
    <recommendedName>
        <fullName evidence="1">7TM GPCR serpentine receptor class x (Srx) domain-containing protein</fullName>
    </recommendedName>
</protein>
<evidence type="ECO:0000313" key="2">
    <source>
        <dbReference type="EMBL" id="KIH61186.1"/>
    </source>
</evidence>
<dbReference type="EMBL" id="KN730336">
    <property type="protein sequence ID" value="KIH61186.1"/>
    <property type="molecule type" value="Genomic_DNA"/>
</dbReference>
<reference evidence="2 3" key="1">
    <citation type="submission" date="2013-12" db="EMBL/GenBank/DDBJ databases">
        <title>Draft genome of the parsitic nematode Ancylostoma duodenale.</title>
        <authorList>
            <person name="Mitreva M."/>
        </authorList>
    </citation>
    <scope>NUCLEOTIDE SEQUENCE [LARGE SCALE GENOMIC DNA]</scope>
    <source>
        <strain evidence="2 3">Zhejiang</strain>
    </source>
</reference>
<feature type="domain" description="7TM GPCR serpentine receptor class x (Srx)" evidence="1">
    <location>
        <begin position="4"/>
        <end position="84"/>
    </location>
</feature>
<sequence>MTLNVTVVINICIAARIVIMRLTRTFVSFSMKKNVVLFWQGFFQEIFFVNDTIFQRFLGDLIDSPLWWFLSFTFMWEIAHTCDG</sequence>